<evidence type="ECO:0000256" key="5">
    <source>
        <dbReference type="SAM" id="Phobius"/>
    </source>
</evidence>
<feature type="transmembrane region" description="Helical" evidence="5">
    <location>
        <begin position="158"/>
        <end position="182"/>
    </location>
</feature>
<reference evidence="7 8" key="1">
    <citation type="journal article" date="2013" name="PLoS ONE">
        <title>The first genomic and proteomic characterization of a deep-sea sulfate reducer: insights into the piezophilic lifestyle of Desulfovibrio piezophilus.</title>
        <authorList>
            <person name="Pradel N."/>
            <person name="Ji B."/>
            <person name="Gimenez G."/>
            <person name="Talla E."/>
            <person name="Lenoble P."/>
            <person name="Garel M."/>
            <person name="Tamburini C."/>
            <person name="Fourquet P."/>
            <person name="Lebrun R."/>
            <person name="Bertin P."/>
            <person name="Denis Y."/>
            <person name="Pophillat M."/>
            <person name="Barbe V."/>
            <person name="Ollivier B."/>
            <person name="Dolla A."/>
        </authorList>
    </citation>
    <scope>NUCLEOTIDE SEQUENCE [LARGE SCALE GENOMIC DNA]</scope>
    <source>
        <strain evidence="8">DSM 10523 / SB164P1</strain>
    </source>
</reference>
<dbReference type="RefSeq" id="WP_015416491.1">
    <property type="nucleotide sequence ID" value="NC_020409.1"/>
</dbReference>
<organism evidence="7 8">
    <name type="scientific">Pseudodesulfovibrio piezophilus (strain DSM 21447 / JCM 15486 / C1TLV30)</name>
    <name type="common">Desulfovibrio piezophilus</name>
    <dbReference type="NCBI Taxonomy" id="1322246"/>
    <lineage>
        <taxon>Bacteria</taxon>
        <taxon>Pseudomonadati</taxon>
        <taxon>Thermodesulfobacteriota</taxon>
        <taxon>Desulfovibrionia</taxon>
        <taxon>Desulfovibrionales</taxon>
        <taxon>Desulfovibrionaceae</taxon>
    </lineage>
</organism>
<dbReference type="AlphaFoldDB" id="M1WSX6"/>
<dbReference type="eggNOG" id="COG0705">
    <property type="taxonomic scope" value="Bacteria"/>
</dbReference>
<dbReference type="InterPro" id="IPR050925">
    <property type="entry name" value="Rhomboid_protease_S54"/>
</dbReference>
<dbReference type="STRING" id="1322246.BN4_20387"/>
<dbReference type="PATRIC" id="fig|879567.3.peg.3485"/>
<proteinExistence type="predicted"/>
<dbReference type="SUPFAM" id="SSF144091">
    <property type="entry name" value="Rhomboid-like"/>
    <property type="match status" value="1"/>
</dbReference>
<evidence type="ECO:0000256" key="1">
    <source>
        <dbReference type="ARBA" id="ARBA00004141"/>
    </source>
</evidence>
<name>M1WSX6_PSEP2</name>
<feature type="transmembrane region" description="Helical" evidence="5">
    <location>
        <begin position="132"/>
        <end position="151"/>
    </location>
</feature>
<dbReference type="EMBL" id="FO203427">
    <property type="protein sequence ID" value="CCH50449.1"/>
    <property type="molecule type" value="Genomic_DNA"/>
</dbReference>
<accession>M1WSX6</accession>
<dbReference type="BioCyc" id="DPIE1322246:BN4_RS16185-MONOMER"/>
<protein>
    <submittedName>
        <fullName evidence="7">Rhomboid family protein</fullName>
    </submittedName>
</protein>
<reference evidence="8" key="2">
    <citation type="journal article" date="2013" name="Stand. Genomic Sci.">
        <title>Complete genome sequence of Desulfocapsa sulfexigens, a marine deltaproteobacterium specialized in disproportionating inorganic sulfur compounds.</title>
        <authorList>
            <person name="Finster K.W."/>
            <person name="Kjeldsen K.U."/>
            <person name="Kube M."/>
            <person name="Reinhardt R."/>
            <person name="Mussmann M."/>
            <person name="Amann R."/>
            <person name="Schreiber L."/>
        </authorList>
    </citation>
    <scope>NUCLEOTIDE SEQUENCE [LARGE SCALE GENOMIC DNA]</scope>
    <source>
        <strain evidence="8">DSM 10523 / SB164P1</strain>
    </source>
</reference>
<evidence type="ECO:0000259" key="6">
    <source>
        <dbReference type="Pfam" id="PF01694"/>
    </source>
</evidence>
<dbReference type="GO" id="GO:0004252">
    <property type="term" value="F:serine-type endopeptidase activity"/>
    <property type="evidence" value="ECO:0007669"/>
    <property type="project" value="InterPro"/>
</dbReference>
<feature type="domain" description="Peptidase S54 rhomboid" evidence="6">
    <location>
        <begin position="70"/>
        <end position="220"/>
    </location>
</feature>
<dbReference type="HOGENOM" id="CLU_055068_5_1_7"/>
<dbReference type="OrthoDB" id="9813074at2"/>
<dbReference type="InterPro" id="IPR022764">
    <property type="entry name" value="Peptidase_S54_rhomboid_dom"/>
</dbReference>
<dbReference type="GO" id="GO:0016020">
    <property type="term" value="C:membrane"/>
    <property type="evidence" value="ECO:0007669"/>
    <property type="project" value="UniProtKB-SubCell"/>
</dbReference>
<dbReference type="FunFam" id="1.20.1540.10:FF:000027">
    <property type="entry name" value="Rhomboid family intramembrane serine protease"/>
    <property type="match status" value="1"/>
</dbReference>
<dbReference type="KEGG" id="dpi:BN4_20387"/>
<evidence type="ECO:0000256" key="3">
    <source>
        <dbReference type="ARBA" id="ARBA00022989"/>
    </source>
</evidence>
<feature type="transmembrane region" description="Helical" evidence="5">
    <location>
        <begin position="72"/>
        <end position="95"/>
    </location>
</feature>
<feature type="transmembrane region" description="Helical" evidence="5">
    <location>
        <begin position="202"/>
        <end position="219"/>
    </location>
</feature>
<dbReference type="Pfam" id="PF01694">
    <property type="entry name" value="Rhomboid"/>
    <property type="match status" value="1"/>
</dbReference>
<keyword evidence="3 5" id="KW-1133">Transmembrane helix</keyword>
<dbReference type="InterPro" id="IPR035952">
    <property type="entry name" value="Rhomboid-like_sf"/>
</dbReference>
<sequence length="249" mass="27847">MIPIRDNVPRVTLPIAVSVIIAVNILAFLYSKALDPRGVAHLFHVFGVVPARFFEPEWAAWAGYPKTLGWPFFTYMFLHGGWLHIILNMWMLWIFGDNIEDVTGHGWFVVFYLLCGMVAVAVHMLFEQTSALPIVGASGAVAGVMGAYVMLYPHGKVLTLIPIFFIPLILRVPSALFLGVWFVSQLVSGVVLQGEDASQVAWWAHVGGFAAGIVLIRVFRRPGHCRYCYNPETRDYDPEEVTDNRSNLP</sequence>
<evidence type="ECO:0000313" key="8">
    <source>
        <dbReference type="Proteomes" id="UP000011724"/>
    </source>
</evidence>
<dbReference type="PANTHER" id="PTHR43731">
    <property type="entry name" value="RHOMBOID PROTEASE"/>
    <property type="match status" value="1"/>
</dbReference>
<gene>
    <name evidence="7" type="ordered locus">BN4_20387</name>
</gene>
<dbReference type="Proteomes" id="UP000011724">
    <property type="component" value="Chromosome"/>
</dbReference>
<evidence type="ECO:0000256" key="4">
    <source>
        <dbReference type="ARBA" id="ARBA00023136"/>
    </source>
</evidence>
<comment type="subcellular location">
    <subcellularLocation>
        <location evidence="1">Membrane</location>
        <topology evidence="1">Multi-pass membrane protein</topology>
    </subcellularLocation>
</comment>
<feature type="transmembrane region" description="Helical" evidence="5">
    <location>
        <begin position="12"/>
        <end position="30"/>
    </location>
</feature>
<keyword evidence="2 5" id="KW-0812">Transmembrane</keyword>
<evidence type="ECO:0000256" key="2">
    <source>
        <dbReference type="ARBA" id="ARBA00022692"/>
    </source>
</evidence>
<feature type="transmembrane region" description="Helical" evidence="5">
    <location>
        <begin position="107"/>
        <end position="126"/>
    </location>
</feature>
<dbReference type="Gene3D" id="1.20.1540.10">
    <property type="entry name" value="Rhomboid-like"/>
    <property type="match status" value="1"/>
</dbReference>
<evidence type="ECO:0000313" key="7">
    <source>
        <dbReference type="EMBL" id="CCH50449.1"/>
    </source>
</evidence>
<dbReference type="PANTHER" id="PTHR43731:SF26">
    <property type="entry name" value="RHOMBOID-LIKE PROTEIN 10, CHLOROPLASTIC"/>
    <property type="match status" value="1"/>
</dbReference>
<keyword evidence="8" id="KW-1185">Reference proteome</keyword>
<keyword evidence="4 5" id="KW-0472">Membrane</keyword>